<sequence length="147" mass="16523">MPSSQLLEGALSETFPSKVEGKAGEAEEQDGVELPYNMKRLQEYILGSRPPSHTLPWSQVLKVYVPYNLGGEHWVTAEVALVKQSIVLYDSLYDNTASKHIPKLCEPLTSALPRVLKHLDFYKTYEVGHNCGASTSKVYFPWKVTRP</sequence>
<gene>
    <name evidence="5" type="ORF">D8674_031015</name>
</gene>
<evidence type="ECO:0000313" key="6">
    <source>
        <dbReference type="Proteomes" id="UP000327157"/>
    </source>
</evidence>
<dbReference type="InterPro" id="IPR003653">
    <property type="entry name" value="Peptidase_C48_C"/>
</dbReference>
<name>A0A5N5EXV5_9ROSA</name>
<keyword evidence="6" id="KW-1185">Reference proteome</keyword>
<proteinExistence type="inferred from homology"/>
<dbReference type="OrthoDB" id="1680482at2759"/>
<evidence type="ECO:0000313" key="5">
    <source>
        <dbReference type="EMBL" id="KAB2595565.1"/>
    </source>
</evidence>
<dbReference type="AlphaFoldDB" id="A0A5N5EXV5"/>
<accession>A0A5N5EXV5</accession>
<dbReference type="InterPro" id="IPR038765">
    <property type="entry name" value="Papain-like_cys_pep_sf"/>
</dbReference>
<keyword evidence="2" id="KW-0645">Protease</keyword>
<evidence type="ECO:0000256" key="2">
    <source>
        <dbReference type="ARBA" id="ARBA00022670"/>
    </source>
</evidence>
<protein>
    <recommendedName>
        <fullName evidence="4">Ubiquitin-like protease family profile domain-containing protein</fullName>
    </recommendedName>
</protein>
<reference evidence="5 6" key="3">
    <citation type="submission" date="2019-11" db="EMBL/GenBank/DDBJ databases">
        <title>A de novo genome assembly of a pear dwarfing rootstock.</title>
        <authorList>
            <person name="Wang F."/>
            <person name="Wang J."/>
            <person name="Li S."/>
            <person name="Zhang Y."/>
            <person name="Fang M."/>
            <person name="Ma L."/>
            <person name="Zhao Y."/>
            <person name="Jiang S."/>
        </authorList>
    </citation>
    <scope>NUCLEOTIDE SEQUENCE [LARGE SCALE GENOMIC DNA]</scope>
    <source>
        <strain evidence="5">S2</strain>
        <tissue evidence="5">Leaf</tissue>
    </source>
</reference>
<dbReference type="Proteomes" id="UP000327157">
    <property type="component" value="Chromosome 7"/>
</dbReference>
<dbReference type="GO" id="GO:0006508">
    <property type="term" value="P:proteolysis"/>
    <property type="evidence" value="ECO:0007669"/>
    <property type="project" value="UniProtKB-KW"/>
</dbReference>
<evidence type="ECO:0000256" key="1">
    <source>
        <dbReference type="ARBA" id="ARBA00005234"/>
    </source>
</evidence>
<dbReference type="Pfam" id="PF02902">
    <property type="entry name" value="Peptidase_C48"/>
    <property type="match status" value="1"/>
</dbReference>
<dbReference type="SUPFAM" id="SSF54001">
    <property type="entry name" value="Cysteine proteinases"/>
    <property type="match status" value="1"/>
</dbReference>
<comment type="caution">
    <text evidence="5">The sequence shown here is derived from an EMBL/GenBank/DDBJ whole genome shotgun (WGS) entry which is preliminary data.</text>
</comment>
<dbReference type="GO" id="GO:0008234">
    <property type="term" value="F:cysteine-type peptidase activity"/>
    <property type="evidence" value="ECO:0007669"/>
    <property type="project" value="InterPro"/>
</dbReference>
<keyword evidence="3" id="KW-0378">Hydrolase</keyword>
<comment type="similarity">
    <text evidence="1">Belongs to the peptidase C48 family.</text>
</comment>
<evidence type="ECO:0000256" key="3">
    <source>
        <dbReference type="ARBA" id="ARBA00022801"/>
    </source>
</evidence>
<organism evidence="5 6">
    <name type="scientific">Pyrus ussuriensis x Pyrus communis</name>
    <dbReference type="NCBI Taxonomy" id="2448454"/>
    <lineage>
        <taxon>Eukaryota</taxon>
        <taxon>Viridiplantae</taxon>
        <taxon>Streptophyta</taxon>
        <taxon>Embryophyta</taxon>
        <taxon>Tracheophyta</taxon>
        <taxon>Spermatophyta</taxon>
        <taxon>Magnoliopsida</taxon>
        <taxon>eudicotyledons</taxon>
        <taxon>Gunneridae</taxon>
        <taxon>Pentapetalae</taxon>
        <taxon>rosids</taxon>
        <taxon>fabids</taxon>
        <taxon>Rosales</taxon>
        <taxon>Rosaceae</taxon>
        <taxon>Amygdaloideae</taxon>
        <taxon>Maleae</taxon>
        <taxon>Pyrus</taxon>
    </lineage>
</organism>
<dbReference type="Gene3D" id="3.40.395.10">
    <property type="entry name" value="Adenoviral Proteinase, Chain A"/>
    <property type="match status" value="1"/>
</dbReference>
<reference evidence="5 6" key="1">
    <citation type="submission" date="2019-09" db="EMBL/GenBank/DDBJ databases">
        <authorList>
            <person name="Ou C."/>
        </authorList>
    </citation>
    <scope>NUCLEOTIDE SEQUENCE [LARGE SCALE GENOMIC DNA]</scope>
    <source>
        <strain evidence="5">S2</strain>
        <tissue evidence="5">Leaf</tissue>
    </source>
</reference>
<feature type="domain" description="Ubiquitin-like protease family profile" evidence="4">
    <location>
        <begin position="42"/>
        <end position="120"/>
    </location>
</feature>
<dbReference type="EMBL" id="SMOL01000781">
    <property type="protein sequence ID" value="KAB2595565.1"/>
    <property type="molecule type" value="Genomic_DNA"/>
</dbReference>
<reference evidence="6" key="2">
    <citation type="submission" date="2019-10" db="EMBL/GenBank/DDBJ databases">
        <title>A de novo genome assembly of a pear dwarfing rootstock.</title>
        <authorList>
            <person name="Wang F."/>
            <person name="Wang J."/>
            <person name="Li S."/>
            <person name="Zhang Y."/>
            <person name="Fang M."/>
            <person name="Ma L."/>
            <person name="Zhao Y."/>
            <person name="Jiang S."/>
        </authorList>
    </citation>
    <scope>NUCLEOTIDE SEQUENCE [LARGE SCALE GENOMIC DNA]</scope>
</reference>
<evidence type="ECO:0000259" key="4">
    <source>
        <dbReference type="Pfam" id="PF02902"/>
    </source>
</evidence>